<dbReference type="InterPro" id="IPR047087">
    <property type="entry name" value="KU70_core_dom"/>
</dbReference>
<evidence type="ECO:0000313" key="5">
    <source>
        <dbReference type="Proteomes" id="UP000565785"/>
    </source>
</evidence>
<dbReference type="SUPFAM" id="SSF100939">
    <property type="entry name" value="SPOC domain-like"/>
    <property type="match status" value="1"/>
</dbReference>
<dbReference type="InterPro" id="IPR006164">
    <property type="entry name" value="DNA_bd_Ku70/Ku80"/>
</dbReference>
<dbReference type="Gene3D" id="2.40.290.10">
    <property type="match status" value="1"/>
</dbReference>
<sequence>CSLFLAGSTTLFNALLIKCLEKEVMALCRYTIRRNTPPRFVALVPQEEEVDEQKVQIAPPGFHVIFLPYADDKRNVDFTEKVPANREQVDKMKAIVQKLRFKYRTDGFENPVLQQHFRNLEALALEKMEPEVAEDLTSESYWWV</sequence>
<dbReference type="PANTHER" id="PTHR12604">
    <property type="entry name" value="KU AUTOANTIGEN DNA HELICASE"/>
    <property type="match status" value="1"/>
</dbReference>
<feature type="non-terminal residue" evidence="4">
    <location>
        <position position="144"/>
    </location>
</feature>
<dbReference type="GO" id="GO:0000723">
    <property type="term" value="P:telomere maintenance"/>
    <property type="evidence" value="ECO:0007669"/>
    <property type="project" value="InterPro"/>
</dbReference>
<gene>
    <name evidence="4" type="primary">Xrcc6_1</name>
    <name evidence="4" type="ORF">RHICYA_R15755</name>
</gene>
<evidence type="ECO:0000259" key="2">
    <source>
        <dbReference type="Pfam" id="PF02735"/>
    </source>
</evidence>
<evidence type="ECO:0000313" key="4">
    <source>
        <dbReference type="EMBL" id="NXO00960.1"/>
    </source>
</evidence>
<dbReference type="InterPro" id="IPR006165">
    <property type="entry name" value="Ku70"/>
</dbReference>
<organism evidence="4 5">
    <name type="scientific">Rhinopomastus cyanomelas</name>
    <name type="common">Common scimitarbill</name>
    <dbReference type="NCBI Taxonomy" id="113115"/>
    <lineage>
        <taxon>Eukaryota</taxon>
        <taxon>Metazoa</taxon>
        <taxon>Chordata</taxon>
        <taxon>Craniata</taxon>
        <taxon>Vertebrata</taxon>
        <taxon>Euteleostomi</taxon>
        <taxon>Archelosauria</taxon>
        <taxon>Archosauria</taxon>
        <taxon>Dinosauria</taxon>
        <taxon>Saurischia</taxon>
        <taxon>Theropoda</taxon>
        <taxon>Coelurosauria</taxon>
        <taxon>Aves</taxon>
        <taxon>Neognathae</taxon>
        <taxon>Neoaves</taxon>
        <taxon>Telluraves</taxon>
        <taxon>Coraciimorphae</taxon>
        <taxon>Bucerotiformes</taxon>
        <taxon>Rhinopomastidae</taxon>
        <taxon>Rhinopomastus</taxon>
    </lineage>
</organism>
<dbReference type="Gene3D" id="1.10.1600.10">
    <property type="match status" value="1"/>
</dbReference>
<name>A0A7L1NN00_RHICY</name>
<evidence type="ECO:0000256" key="1">
    <source>
        <dbReference type="ARBA" id="ARBA00023125"/>
    </source>
</evidence>
<dbReference type="GO" id="GO:0003690">
    <property type="term" value="F:double-stranded DNA binding"/>
    <property type="evidence" value="ECO:0007669"/>
    <property type="project" value="TreeGrafter"/>
</dbReference>
<dbReference type="OrthoDB" id="3249161at2759"/>
<keyword evidence="1" id="KW-0238">DNA-binding</keyword>
<dbReference type="GO" id="GO:0042162">
    <property type="term" value="F:telomeric DNA binding"/>
    <property type="evidence" value="ECO:0007669"/>
    <property type="project" value="InterPro"/>
</dbReference>
<dbReference type="AlphaFoldDB" id="A0A7L1NN00"/>
<accession>A0A7L1NN00</accession>
<feature type="domain" description="Ku70/Ku80 C-terminal arm" evidence="3">
    <location>
        <begin position="102"/>
        <end position="139"/>
    </location>
</feature>
<keyword evidence="5" id="KW-1185">Reference proteome</keyword>
<dbReference type="CDD" id="cd00788">
    <property type="entry name" value="KU70"/>
    <property type="match status" value="1"/>
</dbReference>
<feature type="domain" description="Ku" evidence="2">
    <location>
        <begin position="7"/>
        <end position="90"/>
    </location>
</feature>
<dbReference type="InterPro" id="IPR005160">
    <property type="entry name" value="Ku_C"/>
</dbReference>
<dbReference type="Pfam" id="PF03730">
    <property type="entry name" value="Ku_C"/>
    <property type="match status" value="1"/>
</dbReference>
<feature type="non-terminal residue" evidence="4">
    <location>
        <position position="1"/>
    </location>
</feature>
<proteinExistence type="predicted"/>
<reference evidence="4 5" key="1">
    <citation type="submission" date="2019-09" db="EMBL/GenBank/DDBJ databases">
        <title>Bird 10,000 Genomes (B10K) Project - Family phase.</title>
        <authorList>
            <person name="Zhang G."/>
        </authorList>
    </citation>
    <scope>NUCLEOTIDE SEQUENCE [LARGE SCALE GENOMIC DNA]</scope>
    <source>
        <strain evidence="4">B10K-DU-002-35</strain>
        <tissue evidence="4">Muscle</tissue>
    </source>
</reference>
<comment type="caution">
    <text evidence="4">The sequence shown here is derived from an EMBL/GenBank/DDBJ whole genome shotgun (WGS) entry which is preliminary data.</text>
</comment>
<dbReference type="GO" id="GO:0043564">
    <property type="term" value="C:Ku70:Ku80 complex"/>
    <property type="evidence" value="ECO:0007669"/>
    <property type="project" value="InterPro"/>
</dbReference>
<evidence type="ECO:0000259" key="3">
    <source>
        <dbReference type="Pfam" id="PF03730"/>
    </source>
</evidence>
<dbReference type="NCBIfam" id="TIGR00578">
    <property type="entry name" value="ku70"/>
    <property type="match status" value="1"/>
</dbReference>
<dbReference type="InterPro" id="IPR016194">
    <property type="entry name" value="SPOC-like_C_dom_sf"/>
</dbReference>
<protein>
    <submittedName>
        <fullName evidence="4">XRCC6 protein</fullName>
    </submittedName>
</protein>
<dbReference type="Proteomes" id="UP000565785">
    <property type="component" value="Unassembled WGS sequence"/>
</dbReference>
<dbReference type="GO" id="GO:0006303">
    <property type="term" value="P:double-strand break repair via nonhomologous end joining"/>
    <property type="evidence" value="ECO:0007669"/>
    <property type="project" value="InterPro"/>
</dbReference>
<dbReference type="GO" id="GO:0003678">
    <property type="term" value="F:DNA helicase activity"/>
    <property type="evidence" value="ECO:0007669"/>
    <property type="project" value="InterPro"/>
</dbReference>
<dbReference type="GO" id="GO:0003684">
    <property type="term" value="F:damaged DNA binding"/>
    <property type="evidence" value="ECO:0007669"/>
    <property type="project" value="InterPro"/>
</dbReference>
<dbReference type="Pfam" id="PF02735">
    <property type="entry name" value="Ku"/>
    <property type="match status" value="1"/>
</dbReference>
<dbReference type="EMBL" id="VXBP01007616">
    <property type="protein sequence ID" value="NXO00960.1"/>
    <property type="molecule type" value="Genomic_DNA"/>
</dbReference>
<dbReference type="PANTHER" id="PTHR12604:SF2">
    <property type="entry name" value="X-RAY REPAIR CROSS-COMPLEMENTING PROTEIN 6"/>
    <property type="match status" value="1"/>
</dbReference>